<dbReference type="SMR" id="A0A5B8EQJ2"/>
<evidence type="ECO:0000256" key="3">
    <source>
        <dbReference type="ARBA" id="ARBA00022679"/>
    </source>
</evidence>
<proteinExistence type="evidence at transcript level"/>
<dbReference type="PANTHER" id="PTHR48047">
    <property type="entry name" value="GLYCOSYLTRANSFERASE"/>
    <property type="match status" value="1"/>
</dbReference>
<keyword evidence="3 4" id="KW-0808">Transferase</keyword>
<evidence type="ECO:0000256" key="1">
    <source>
        <dbReference type="ARBA" id="ARBA00009995"/>
    </source>
</evidence>
<dbReference type="GO" id="GO:0035251">
    <property type="term" value="F:UDP-glucosyltransferase activity"/>
    <property type="evidence" value="ECO:0007669"/>
    <property type="project" value="TreeGrafter"/>
</dbReference>
<dbReference type="SUPFAM" id="SSF53756">
    <property type="entry name" value="UDP-Glycosyltransferase/glycogen phosphorylase"/>
    <property type="match status" value="1"/>
</dbReference>
<protein>
    <submittedName>
        <fullName evidence="4">Glycosyltransferase</fullName>
    </submittedName>
</protein>
<dbReference type="PANTHER" id="PTHR48047:SF45">
    <property type="entry name" value="SCOPOLETIN GLUCOSYLTRANSFERASE-LIKE"/>
    <property type="match status" value="1"/>
</dbReference>
<dbReference type="AlphaFoldDB" id="A0A5B8EQJ2"/>
<gene>
    <name evidence="4" type="primary">UGT703E2</name>
</gene>
<comment type="similarity">
    <text evidence="1">Belongs to the UDP-glycosyltransferase family.</text>
</comment>
<dbReference type="InterPro" id="IPR002213">
    <property type="entry name" value="UDP_glucos_trans"/>
</dbReference>
<reference evidence="4" key="1">
    <citation type="journal article" date="2019" name="Plant J.">
        <title>Biosynthesis of the Anti-Diabetic Metabolite Montbretin A: Glucosylation of the Central Intermediate mini-MbA.</title>
        <authorList>
            <person name="Irmisch S."/>
            <person name="Jancsik S."/>
            <person name="Yuen M.M.S."/>
            <person name="Madilao L.L."/>
            <person name="Bohlmann J."/>
        </authorList>
    </citation>
    <scope>NUCLEOTIDE SEQUENCE</scope>
</reference>
<dbReference type="Pfam" id="PF00201">
    <property type="entry name" value="UDPGT"/>
    <property type="match status" value="1"/>
</dbReference>
<keyword evidence="2" id="KW-0328">Glycosyltransferase</keyword>
<dbReference type="EMBL" id="MN108492">
    <property type="protein sequence ID" value="QDH43896.1"/>
    <property type="molecule type" value="mRNA"/>
</dbReference>
<sequence length="465" mass="51480">MSSKEGQSLHILFFPFMAPGHFQPVLYMAERFAAHGVRVSILTTPANVPLVQPSLDRANIELHNIPFPSAEVGLPEGCENLMHLPSLGLGLNFYAAILRLQEPFDKVLRDLLPDCVVTDALFPWSYASTGELNIPRLVFHPTCLFSMCADQSLQRHRASLLQAAETVVIPGLPHRIEMLTSLLSPPGGVGEHEMFKLMREADAKSYGTVVNSFFELEPDYLKCLGRKAWPLGPVAPIHRDNIANAKAHDSVEWLGRKSPGSTVYICFGSTGSFTRAQMQELALGLESSDHQFVWVLGKDGNEWIPQGFEERVSGKGLIVRGWAPQMLILNHPSVGGFVTHCGWNSCLEGVTAGLPLVTWPMNIEDHFYNERMIVDVLRIGVSVGVKKLCLKPEDRNVIEAEVVKKAVDELMGSGEAADLRRQRARELGEKARKAVEKGGSSYVNMANLIQELIDRKNRNSRTQAI</sequence>
<evidence type="ECO:0000256" key="2">
    <source>
        <dbReference type="ARBA" id="ARBA00022676"/>
    </source>
</evidence>
<evidence type="ECO:0000313" key="4">
    <source>
        <dbReference type="EMBL" id="QDH43896.1"/>
    </source>
</evidence>
<dbReference type="CDD" id="cd03784">
    <property type="entry name" value="GT1_Gtf-like"/>
    <property type="match status" value="1"/>
</dbReference>
<name>A0A5B8EQJ2_CROXC</name>
<organism evidence="4">
    <name type="scientific">Crocosmia x crocosmiiflora</name>
    <name type="common">Montbretia</name>
    <name type="synonym">Crocosmia aurea x Crocosmia pottsii</name>
    <dbReference type="NCBI Taxonomy" id="1053288"/>
    <lineage>
        <taxon>Eukaryota</taxon>
        <taxon>Viridiplantae</taxon>
        <taxon>Streptophyta</taxon>
        <taxon>Embryophyta</taxon>
        <taxon>Tracheophyta</taxon>
        <taxon>Spermatophyta</taxon>
        <taxon>Magnoliopsida</taxon>
        <taxon>Liliopsida</taxon>
        <taxon>Asparagales</taxon>
        <taxon>Iridaceae</taxon>
        <taxon>Crocoideae</taxon>
        <taxon>Freesieae</taxon>
        <taxon>Crocosmia</taxon>
    </lineage>
</organism>
<accession>A0A5B8EQJ2</accession>
<dbReference type="FunFam" id="3.40.50.2000:FF:000063">
    <property type="entry name" value="Glycosyltransferase"/>
    <property type="match status" value="1"/>
</dbReference>
<dbReference type="Gene3D" id="3.40.50.2000">
    <property type="entry name" value="Glycogen Phosphorylase B"/>
    <property type="match status" value="2"/>
</dbReference>